<feature type="transmembrane region" description="Helical" evidence="1">
    <location>
        <begin position="133"/>
        <end position="156"/>
    </location>
</feature>
<sequence>MYSFAKLTTLAVFAFSTLVSAVPVAESVAASQVRGVEKRAQTVEDILNSLNTQLQPFATQLNAFTADSATPDAVTPVVGNIQSTIQSTVDQLNALPAGSIQGGNFLGALTTVMGTALNPANNVANVAGDNKVVIIPVFSPLGVVLAALVSSVLGLVGGILGSLIFLLVSLLGDLTAIIINLHLTVLITLLGI</sequence>
<dbReference type="AlphaFoldDB" id="A0A4Y9Y2H1"/>
<gene>
    <name evidence="3" type="ORF">EVG20_g9128</name>
</gene>
<name>A0A4Y9Y2H1_9AGAM</name>
<keyword evidence="1" id="KW-0472">Membrane</keyword>
<organism evidence="3 4">
    <name type="scientific">Dentipellis fragilis</name>
    <dbReference type="NCBI Taxonomy" id="205917"/>
    <lineage>
        <taxon>Eukaryota</taxon>
        <taxon>Fungi</taxon>
        <taxon>Dikarya</taxon>
        <taxon>Basidiomycota</taxon>
        <taxon>Agaricomycotina</taxon>
        <taxon>Agaricomycetes</taxon>
        <taxon>Russulales</taxon>
        <taxon>Hericiaceae</taxon>
        <taxon>Dentipellis</taxon>
    </lineage>
</organism>
<protein>
    <submittedName>
        <fullName evidence="3">Uncharacterized protein</fullName>
    </submittedName>
</protein>
<evidence type="ECO:0000256" key="1">
    <source>
        <dbReference type="SAM" id="Phobius"/>
    </source>
</evidence>
<keyword evidence="1" id="KW-0812">Transmembrane</keyword>
<dbReference type="Proteomes" id="UP000298327">
    <property type="component" value="Unassembled WGS sequence"/>
</dbReference>
<evidence type="ECO:0000313" key="3">
    <source>
        <dbReference type="EMBL" id="TFY55953.1"/>
    </source>
</evidence>
<feature type="chain" id="PRO_5021315341" evidence="2">
    <location>
        <begin position="22"/>
        <end position="192"/>
    </location>
</feature>
<comment type="caution">
    <text evidence="3">The sequence shown here is derived from an EMBL/GenBank/DDBJ whole genome shotgun (WGS) entry which is preliminary data.</text>
</comment>
<dbReference type="EMBL" id="SEOQ01000871">
    <property type="protein sequence ID" value="TFY55953.1"/>
    <property type="molecule type" value="Genomic_DNA"/>
</dbReference>
<keyword evidence="1" id="KW-1133">Transmembrane helix</keyword>
<accession>A0A4Y9Y2H1</accession>
<proteinExistence type="predicted"/>
<evidence type="ECO:0000256" key="2">
    <source>
        <dbReference type="SAM" id="SignalP"/>
    </source>
</evidence>
<keyword evidence="2" id="KW-0732">Signal</keyword>
<reference evidence="3 4" key="1">
    <citation type="submission" date="2019-02" db="EMBL/GenBank/DDBJ databases">
        <title>Genome sequencing of the rare red list fungi Dentipellis fragilis.</title>
        <authorList>
            <person name="Buettner E."/>
            <person name="Kellner H."/>
        </authorList>
    </citation>
    <scope>NUCLEOTIDE SEQUENCE [LARGE SCALE GENOMIC DNA]</scope>
    <source>
        <strain evidence="3 4">DSM 105465</strain>
    </source>
</reference>
<feature type="signal peptide" evidence="2">
    <location>
        <begin position="1"/>
        <end position="21"/>
    </location>
</feature>
<feature type="transmembrane region" description="Helical" evidence="1">
    <location>
        <begin position="163"/>
        <end position="190"/>
    </location>
</feature>
<dbReference type="OrthoDB" id="2575973at2759"/>
<evidence type="ECO:0000313" key="4">
    <source>
        <dbReference type="Proteomes" id="UP000298327"/>
    </source>
</evidence>
<keyword evidence="4" id="KW-1185">Reference proteome</keyword>